<dbReference type="STRING" id="530584.SAMN05421630_110196"/>
<reference evidence="1 2" key="1">
    <citation type="submission" date="2016-10" db="EMBL/GenBank/DDBJ databases">
        <authorList>
            <person name="de Groot N.N."/>
        </authorList>
    </citation>
    <scope>NUCLEOTIDE SEQUENCE [LARGE SCALE GENOMIC DNA]</scope>
    <source>
        <strain evidence="1 2">CGMCC 4.5506</strain>
    </source>
</reference>
<dbReference type="AlphaFoldDB" id="A0A1G6W5D3"/>
<sequence length="95" mass="9711">MVTIVSGKGSPGATTTIAALASTWPTPVVLADCDPAGGDLVPGWLGQWLVTGTIRRDRGLLSYATATRHAPAGDPAVLGEHLHVAPPAPHVGWQV</sequence>
<dbReference type="Gene3D" id="3.40.50.300">
    <property type="entry name" value="P-loop containing nucleotide triphosphate hydrolases"/>
    <property type="match status" value="1"/>
</dbReference>
<dbReference type="Proteomes" id="UP000199494">
    <property type="component" value="Unassembled WGS sequence"/>
</dbReference>
<dbReference type="EMBL" id="FMZE01000010">
    <property type="protein sequence ID" value="SDD61082.1"/>
    <property type="molecule type" value="Genomic_DNA"/>
</dbReference>
<proteinExistence type="predicted"/>
<evidence type="ECO:0000313" key="1">
    <source>
        <dbReference type="EMBL" id="SDD61082.1"/>
    </source>
</evidence>
<organism evidence="1 2">
    <name type="scientific">Prauserella marina</name>
    <dbReference type="NCBI Taxonomy" id="530584"/>
    <lineage>
        <taxon>Bacteria</taxon>
        <taxon>Bacillati</taxon>
        <taxon>Actinomycetota</taxon>
        <taxon>Actinomycetes</taxon>
        <taxon>Pseudonocardiales</taxon>
        <taxon>Pseudonocardiaceae</taxon>
        <taxon>Prauserella</taxon>
    </lineage>
</organism>
<name>A0A1G6W5D3_9PSEU</name>
<keyword evidence="2" id="KW-1185">Reference proteome</keyword>
<gene>
    <name evidence="1" type="ORF">SAMN05421630_110196</name>
</gene>
<dbReference type="RefSeq" id="WP_245865204.1">
    <property type="nucleotide sequence ID" value="NZ_CP016353.1"/>
</dbReference>
<evidence type="ECO:0000313" key="2">
    <source>
        <dbReference type="Proteomes" id="UP000199494"/>
    </source>
</evidence>
<accession>A0A1G6W5D3</accession>
<dbReference type="InterPro" id="IPR027417">
    <property type="entry name" value="P-loop_NTPase"/>
</dbReference>
<protein>
    <submittedName>
        <fullName evidence="1">Uncharacterized protein</fullName>
    </submittedName>
</protein>